<protein>
    <submittedName>
        <fullName evidence="1">DGQHR domain-containing protein</fullName>
    </submittedName>
</protein>
<dbReference type="InterPro" id="IPR017642">
    <property type="entry name" value="DNA_S_mod_DndB"/>
</dbReference>
<dbReference type="NCBIfam" id="TIGR03187">
    <property type="entry name" value="DGQHR"/>
    <property type="match status" value="1"/>
</dbReference>
<comment type="caution">
    <text evidence="1">The sequence shown here is derived from an EMBL/GenBank/DDBJ whole genome shotgun (WGS) entry which is preliminary data.</text>
</comment>
<dbReference type="Proteomes" id="UP000662701">
    <property type="component" value="Unassembled WGS sequence"/>
</dbReference>
<sequence>MPSDILSETCVVTTRVEDPKAGFQRELDEKRALEIARYIDEEEGTIPNSIVLSAQSVADLKIVGRGKTLEFNRLPGAFLILDGQHRVYGFSKAKTTLRVPVVIYNGLSRRDETRLFIDINTKQKPVPSQLLLDIKQLAESESEAEEVLRELFDLFHDEADSALSGYMSPATAVKGKITRVTFNNGVKPLLQLFSSRETNEVYQIINSYLKAVSSEISKKTLHPLLAKPVIFRAFLALFPLVAQRYVDKHENVYTADNFQRIIQPVFSNISMAKFEKTGTSWSSLKEYLEKRLTSKLSL</sequence>
<dbReference type="EMBL" id="JABCQH010000018">
    <property type="protein sequence ID" value="MBF0889606.1"/>
    <property type="molecule type" value="Genomic_DNA"/>
</dbReference>
<reference evidence="1 2" key="2">
    <citation type="submission" date="2020-11" db="EMBL/GenBank/DDBJ databases">
        <title>Description of novel Gluconobacter species.</title>
        <authorList>
            <person name="Cleenwerck I."/>
            <person name="Cnockaert M."/>
            <person name="Borremans W."/>
            <person name="Wieme A.D."/>
            <person name="De Vuyst L."/>
            <person name="Vandamme P."/>
        </authorList>
    </citation>
    <scope>NUCLEOTIDE SEQUENCE [LARGE SCALE GENOMIC DNA]</scope>
    <source>
        <strain evidence="1 2">LMG 1745</strain>
    </source>
</reference>
<reference evidence="2" key="1">
    <citation type="submission" date="2020-04" db="EMBL/GenBank/DDBJ databases">
        <title>Description of novel Gluconacetobacter.</title>
        <authorList>
            <person name="Sombolestani A."/>
        </authorList>
    </citation>
    <scope>NUCLEOTIDE SEQUENCE [LARGE SCALE GENOMIC DNA]</scope>
    <source>
        <strain evidence="2">LMG 1745</strain>
    </source>
</reference>
<keyword evidence="2" id="KW-1185">Reference proteome</keyword>
<evidence type="ECO:0000313" key="1">
    <source>
        <dbReference type="EMBL" id="MBF0889606.1"/>
    </source>
</evidence>
<name>A0ABR9YYG5_9PROT</name>
<proteinExistence type="predicted"/>
<dbReference type="InterPro" id="IPR017601">
    <property type="entry name" value="DGQHR-contain_dom"/>
</dbReference>
<organism evidence="1 2">
    <name type="scientific">Gluconobacter cadivus</name>
    <dbReference type="NCBI Taxonomy" id="2728101"/>
    <lineage>
        <taxon>Bacteria</taxon>
        <taxon>Pseudomonadati</taxon>
        <taxon>Pseudomonadota</taxon>
        <taxon>Alphaproteobacteria</taxon>
        <taxon>Acetobacterales</taxon>
        <taxon>Acetobacteraceae</taxon>
        <taxon>Gluconobacter</taxon>
    </lineage>
</organism>
<accession>A0ABR9YYG5</accession>
<dbReference type="CDD" id="cd16413">
    <property type="entry name" value="DGQHR_domain"/>
    <property type="match status" value="1"/>
</dbReference>
<dbReference type="Pfam" id="PF14072">
    <property type="entry name" value="DndB"/>
    <property type="match status" value="1"/>
</dbReference>
<evidence type="ECO:0000313" key="2">
    <source>
        <dbReference type="Proteomes" id="UP000662701"/>
    </source>
</evidence>
<gene>
    <name evidence="1" type="ORF">HKD19_13770</name>
</gene>